<evidence type="ECO:0000313" key="2">
    <source>
        <dbReference type="Proteomes" id="UP000019700"/>
    </source>
</evidence>
<dbReference type="KEGG" id="vg:18938336"/>
<dbReference type="Proteomes" id="UP000019700">
    <property type="component" value="Genome"/>
</dbReference>
<proteinExistence type="predicted"/>
<gene>
    <name evidence="1" type="ORF">ISF9_025</name>
</gene>
<dbReference type="EMBL" id="KJ173786">
    <property type="protein sequence ID" value="AHL18495.1"/>
    <property type="molecule type" value="Genomic_DNA"/>
</dbReference>
<evidence type="ECO:0000313" key="1">
    <source>
        <dbReference type="EMBL" id="AHL18495.1"/>
    </source>
</evidence>
<reference evidence="1 2" key="1">
    <citation type="journal article" date="2014" name="Arch. Virol.">
        <title>Complete genome sequence of a novel phage, vB_MoxS-ISF9, infecting methylotrophic Microbacterium: first report of a virulent Microbacterium phage.</title>
        <authorList>
            <person name="Zamani I."/>
            <person name="Bouzari M."/>
            <person name="Emtiazi G."/>
            <person name="Ghasemi S.M."/>
            <person name="Chang H.I."/>
        </authorList>
    </citation>
    <scope>NUCLEOTIDE SEQUENCE [LARGE SCALE GENOMIC DNA]</scope>
</reference>
<organism evidence="1 2">
    <name type="scientific">Microbacterium phage vB_MoxS-ISF9</name>
    <dbReference type="NCBI Taxonomy" id="1458670"/>
    <lineage>
        <taxon>Viruses</taxon>
        <taxon>Duplodnaviria</taxon>
        <taxon>Heunggongvirae</taxon>
        <taxon>Uroviricota</taxon>
        <taxon>Caudoviricetes</taxon>
        <taxon>Farahnazvirus</taxon>
        <taxon>Farahnazvirus ISF9</taxon>
    </lineage>
</organism>
<dbReference type="RefSeq" id="YP_009021470.1">
    <property type="nucleotide sequence ID" value="NC_023859.1"/>
</dbReference>
<protein>
    <submittedName>
        <fullName evidence="1">Uncharacterized protein</fullName>
    </submittedName>
</protein>
<dbReference type="GeneID" id="18938336"/>
<keyword evidence="2" id="KW-1185">Reference proteome</keyword>
<accession>W8NNJ3</accession>
<name>W8NNJ3_9CAUD</name>
<sequence>MALNVALSDIRSERRERKVGNNVAPGTPLISGERPAITITGSQDYKGNQVSVTTGSETLILSPGKGGESLAGPDYATVSFSGSYFLPVEGATVAVAQGAPVYLKADGTLTLTEDTNTFYGEVEWFRGTLSATDTAVTIGK</sequence>